<dbReference type="GeneID" id="102807792"/>
<evidence type="ECO:0000313" key="3">
    <source>
        <dbReference type="Proteomes" id="UP000694865"/>
    </source>
</evidence>
<feature type="domain" description="Elongation factor EFG" evidence="2">
    <location>
        <begin position="255"/>
        <end position="340"/>
    </location>
</feature>
<dbReference type="RefSeq" id="XP_006814504.1">
    <property type="nucleotide sequence ID" value="XM_006814441.1"/>
</dbReference>
<name>A0ABM0M3B3_SACKO</name>
<sequence>DVKVSRLVAKNTVAFIIDLSAAFCYINVISVDMPKLVKVTELLENNSELIKILVKVARTSHVTDKIDAEQLSTVIFDKIVEFKNKLTIAFKEAGKKWRDVMDQIWTFGPKHCGPNILLNTIPDYKRPSIWECINTSKDKTSSSLNDYDNSVMSGFQLATLAGPMCEEPMMGVCFALEEWKIKYSKSEQKGNEIAPDSDSGGQHSSCTEENGTQSRTRMNIEGTDRWGPFSGQLISTVKESCRVAFQAKPQRLKAAMYKCDIQTTADVLGRMYAVLGKRNGRVFEEEMKEGSTEFMVRALLPVAESFGFAEEIRKRTSGQASPQLFFSHWETDDVPIFRNVIDVSIKTE</sequence>
<dbReference type="Pfam" id="PF00679">
    <property type="entry name" value="EFG_C"/>
    <property type="match status" value="1"/>
</dbReference>
<dbReference type="Proteomes" id="UP000694865">
    <property type="component" value="Unplaced"/>
</dbReference>
<dbReference type="SUPFAM" id="SSF54980">
    <property type="entry name" value="EF-G C-terminal domain-like"/>
    <property type="match status" value="1"/>
</dbReference>
<dbReference type="SMART" id="SM00838">
    <property type="entry name" value="EFG_C"/>
    <property type="match status" value="1"/>
</dbReference>
<feature type="non-terminal residue" evidence="4">
    <location>
        <position position="1"/>
    </location>
</feature>
<organism evidence="3 4">
    <name type="scientific">Saccoglossus kowalevskii</name>
    <name type="common">Acorn worm</name>
    <dbReference type="NCBI Taxonomy" id="10224"/>
    <lineage>
        <taxon>Eukaryota</taxon>
        <taxon>Metazoa</taxon>
        <taxon>Hemichordata</taxon>
        <taxon>Enteropneusta</taxon>
        <taxon>Harrimaniidae</taxon>
        <taxon>Saccoglossus</taxon>
    </lineage>
</organism>
<dbReference type="InterPro" id="IPR035647">
    <property type="entry name" value="EFG_III/V"/>
</dbReference>
<dbReference type="Gene3D" id="3.30.230.10">
    <property type="match status" value="1"/>
</dbReference>
<accession>A0ABM0M3B3</accession>
<feature type="region of interest" description="Disordered" evidence="1">
    <location>
        <begin position="190"/>
        <end position="222"/>
    </location>
</feature>
<dbReference type="Pfam" id="PF25118">
    <property type="entry name" value="EFL1"/>
    <property type="match status" value="1"/>
</dbReference>
<dbReference type="PANTHER" id="PTHR42908">
    <property type="entry name" value="TRANSLATION ELONGATION FACTOR-RELATED"/>
    <property type="match status" value="1"/>
</dbReference>
<dbReference type="SUPFAM" id="SSF54211">
    <property type="entry name" value="Ribosomal protein S5 domain 2-like"/>
    <property type="match status" value="1"/>
</dbReference>
<gene>
    <name evidence="4" type="primary">LOC102807792</name>
</gene>
<feature type="non-terminal residue" evidence="4">
    <location>
        <position position="348"/>
    </location>
</feature>
<keyword evidence="3" id="KW-1185">Reference proteome</keyword>
<dbReference type="InterPro" id="IPR056752">
    <property type="entry name" value="EFL1"/>
</dbReference>
<dbReference type="InterPro" id="IPR014721">
    <property type="entry name" value="Ribsml_uS5_D2-typ_fold_subgr"/>
</dbReference>
<dbReference type="InterPro" id="IPR020568">
    <property type="entry name" value="Ribosomal_Su5_D2-typ_SF"/>
</dbReference>
<protein>
    <submittedName>
        <fullName evidence="4">Elongation factor Tu GTP-binding domain-containing protein 1-like</fullName>
    </submittedName>
</protein>
<evidence type="ECO:0000313" key="4">
    <source>
        <dbReference type="RefSeq" id="XP_006814504.1"/>
    </source>
</evidence>
<evidence type="ECO:0000259" key="2">
    <source>
        <dbReference type="SMART" id="SM00838"/>
    </source>
</evidence>
<dbReference type="CDD" id="cd04096">
    <property type="entry name" value="eEF2_snRNP_like_C"/>
    <property type="match status" value="1"/>
</dbReference>
<dbReference type="PANTHER" id="PTHR42908:SF3">
    <property type="entry name" value="ELONGATION FACTOR-LIKE GTPASE 1"/>
    <property type="match status" value="1"/>
</dbReference>
<dbReference type="Gene3D" id="3.30.70.240">
    <property type="match status" value="1"/>
</dbReference>
<proteinExistence type="predicted"/>
<evidence type="ECO:0000256" key="1">
    <source>
        <dbReference type="SAM" id="MobiDB-lite"/>
    </source>
</evidence>
<dbReference type="InterPro" id="IPR000640">
    <property type="entry name" value="EFG_V-like"/>
</dbReference>
<feature type="compositionally biased region" description="Polar residues" evidence="1">
    <location>
        <begin position="199"/>
        <end position="217"/>
    </location>
</feature>
<reference evidence="4" key="1">
    <citation type="submission" date="2025-08" db="UniProtKB">
        <authorList>
            <consortium name="RefSeq"/>
        </authorList>
    </citation>
    <scope>IDENTIFICATION</scope>
    <source>
        <tissue evidence="4">Testes</tissue>
    </source>
</reference>
<dbReference type="CDD" id="cd01681">
    <property type="entry name" value="aeEF2_snRNP_like_IV"/>
    <property type="match status" value="1"/>
</dbReference>